<feature type="domain" description="Glycoamylase-like" evidence="1">
    <location>
        <begin position="231"/>
        <end position="445"/>
    </location>
</feature>
<dbReference type="PROSITE" id="PS51257">
    <property type="entry name" value="PROKAR_LIPOPROTEIN"/>
    <property type="match status" value="1"/>
</dbReference>
<sequence length="461" mass="52439">MSKKFLQIIFFLLFISACTPSPIDQVVDIPQEVVTTEAADVIPPTPSEQVTTPEAPTPSPVFVSIDDIIEMEMEASFDFFWEQTNTDPETKGYGMIRDRCPGSQGIASIASVGFGLTAYLVGVEKGYVSYEEAYDRVDQTLDTLLEMDREEGFYYHWVNMDDAERAWSSEISSIDTAILMMGVLSVGEYFGGDIQSKAETLYEGVNWPWFIDDSKDMFYMAYRPGEGFSGYWDFYAEQLMLYILAAGSDTYPIDETPYYTFIRHYGRFQDGEKFIHSWFGSIFTYQYSHAWIDFRDYVDQKGVNWFDNSVDASLTHYNYAVFMDSKFETLGQYAWGLTACEGPDGYNGLYGAPPSGYDNNAHVVDDTIPPAGAIGSIIFLPDQAMDAMMNYYSYEELWGDYGFVEAYNLSEDWFSNDVIGISKGITLLMLANYEDNTVYKIIMPNEHIQKGLERLQITTNH</sequence>
<name>A0A101FY88_9CHLR</name>
<comment type="caution">
    <text evidence="2">The sequence shown here is derived from an EMBL/GenBank/DDBJ whole genome shotgun (WGS) entry which is preliminary data.</text>
</comment>
<protein>
    <recommendedName>
        <fullName evidence="1">Glycoamylase-like domain-containing protein</fullName>
    </recommendedName>
</protein>
<organism evidence="2 3">
    <name type="scientific">Anaerolinea thermophila</name>
    <dbReference type="NCBI Taxonomy" id="167964"/>
    <lineage>
        <taxon>Bacteria</taxon>
        <taxon>Bacillati</taxon>
        <taxon>Chloroflexota</taxon>
        <taxon>Anaerolineae</taxon>
        <taxon>Anaerolineales</taxon>
        <taxon>Anaerolineaceae</taxon>
        <taxon>Anaerolinea</taxon>
    </lineage>
</organism>
<reference evidence="2 3" key="1">
    <citation type="journal article" date="2015" name="MBio">
        <title>Genome-Resolved Metagenomic Analysis Reveals Roles for Candidate Phyla and Other Microbial Community Members in Biogeochemical Transformations in Oil Reservoirs.</title>
        <authorList>
            <person name="Hu P."/>
            <person name="Tom L."/>
            <person name="Singh A."/>
            <person name="Thomas B.C."/>
            <person name="Baker B.J."/>
            <person name="Piceno Y.M."/>
            <person name="Andersen G.L."/>
            <person name="Banfield J.F."/>
        </authorList>
    </citation>
    <scope>NUCLEOTIDE SEQUENCE [LARGE SCALE GENOMIC DNA]</scope>
    <source>
        <strain evidence="2">46_16</strain>
    </source>
</reference>
<evidence type="ECO:0000259" key="1">
    <source>
        <dbReference type="Pfam" id="PF10091"/>
    </source>
</evidence>
<proteinExistence type="predicted"/>
<evidence type="ECO:0000313" key="3">
    <source>
        <dbReference type="Proteomes" id="UP000064249"/>
    </source>
</evidence>
<dbReference type="Pfam" id="PF10091">
    <property type="entry name" value="Glycoamylase"/>
    <property type="match status" value="1"/>
</dbReference>
<accession>A0A101FY88</accession>
<dbReference type="EMBL" id="LGFU01000014">
    <property type="protein sequence ID" value="KUK46651.1"/>
    <property type="molecule type" value="Genomic_DNA"/>
</dbReference>
<dbReference type="Proteomes" id="UP000064249">
    <property type="component" value="Unassembled WGS sequence"/>
</dbReference>
<dbReference type="Gene3D" id="1.50.10.140">
    <property type="match status" value="1"/>
</dbReference>
<dbReference type="PATRIC" id="fig|167964.4.peg.967"/>
<dbReference type="AlphaFoldDB" id="A0A101FY88"/>
<dbReference type="InterPro" id="IPR019282">
    <property type="entry name" value="Glycoamylase-like_cons_dom"/>
</dbReference>
<gene>
    <name evidence="2" type="ORF">XD73_0469</name>
</gene>
<evidence type="ECO:0000313" key="2">
    <source>
        <dbReference type="EMBL" id="KUK46651.1"/>
    </source>
</evidence>